<comment type="cofactor">
    <cofactor evidence="2">
        <name>Zn(2+)</name>
        <dbReference type="ChEBI" id="CHEBI:29105"/>
    </cofactor>
</comment>
<evidence type="ECO:0000313" key="17">
    <source>
        <dbReference type="EMBL" id="SFO34385.1"/>
    </source>
</evidence>
<dbReference type="GO" id="GO:0016285">
    <property type="term" value="F:alanyl aminopeptidase activity"/>
    <property type="evidence" value="ECO:0007669"/>
    <property type="project" value="UniProtKB-EC"/>
</dbReference>
<dbReference type="SUPFAM" id="SSF55486">
    <property type="entry name" value="Metalloproteases ('zincins'), catalytic domain"/>
    <property type="match status" value="1"/>
</dbReference>
<dbReference type="GO" id="GO:0006508">
    <property type="term" value="P:proteolysis"/>
    <property type="evidence" value="ECO:0007669"/>
    <property type="project" value="UniProtKB-KW"/>
</dbReference>
<evidence type="ECO:0000256" key="2">
    <source>
        <dbReference type="ARBA" id="ARBA00001947"/>
    </source>
</evidence>
<dbReference type="GO" id="GO:0008270">
    <property type="term" value="F:zinc ion binding"/>
    <property type="evidence" value="ECO:0007669"/>
    <property type="project" value="InterPro"/>
</dbReference>
<organism evidence="17 18">
    <name type="scientific">Amycolatopsis rubida</name>
    <dbReference type="NCBI Taxonomy" id="112413"/>
    <lineage>
        <taxon>Bacteria</taxon>
        <taxon>Bacillati</taxon>
        <taxon>Actinomycetota</taxon>
        <taxon>Actinomycetes</taxon>
        <taxon>Pseudonocardiales</taxon>
        <taxon>Pseudonocardiaceae</taxon>
        <taxon>Amycolatopsis</taxon>
    </lineage>
</organism>
<dbReference type="InterPro" id="IPR001930">
    <property type="entry name" value="Peptidase_M1"/>
</dbReference>
<feature type="signal peptide" evidence="14">
    <location>
        <begin position="1"/>
        <end position="30"/>
    </location>
</feature>
<dbReference type="OrthoDB" id="100605at2"/>
<gene>
    <name evidence="17" type="ORF">SAMN05421854_1011573</name>
</gene>
<dbReference type="InterPro" id="IPR045357">
    <property type="entry name" value="Aminopeptidase_N-like_N"/>
</dbReference>
<dbReference type="InterPro" id="IPR042097">
    <property type="entry name" value="Aminopeptidase_N-like_N_sf"/>
</dbReference>
<dbReference type="Gene3D" id="1.10.390.10">
    <property type="entry name" value="Neutral Protease Domain 2"/>
    <property type="match status" value="1"/>
</dbReference>
<dbReference type="GO" id="GO:0008237">
    <property type="term" value="F:metallopeptidase activity"/>
    <property type="evidence" value="ECO:0007669"/>
    <property type="project" value="UniProtKB-KW"/>
</dbReference>
<dbReference type="InterPro" id="IPR014782">
    <property type="entry name" value="Peptidase_M1_dom"/>
</dbReference>
<evidence type="ECO:0000313" key="18">
    <source>
        <dbReference type="Proteomes" id="UP000199137"/>
    </source>
</evidence>
<evidence type="ECO:0000256" key="8">
    <source>
        <dbReference type="ARBA" id="ARBA00022801"/>
    </source>
</evidence>
<dbReference type="Pfam" id="PF01433">
    <property type="entry name" value="Peptidase_M1"/>
    <property type="match status" value="1"/>
</dbReference>
<keyword evidence="6" id="KW-0645">Protease</keyword>
<dbReference type="Proteomes" id="UP000199137">
    <property type="component" value="Unassembled WGS sequence"/>
</dbReference>
<keyword evidence="7" id="KW-0479">Metal-binding</keyword>
<evidence type="ECO:0000256" key="3">
    <source>
        <dbReference type="ARBA" id="ARBA00010136"/>
    </source>
</evidence>
<protein>
    <recommendedName>
        <fullName evidence="5">Aminopeptidase N</fullName>
        <ecNumber evidence="4">3.4.11.2</ecNumber>
    </recommendedName>
    <alternativeName>
        <fullName evidence="11">Alanine aminopeptidase</fullName>
    </alternativeName>
    <alternativeName>
        <fullName evidence="12">Lysyl aminopeptidase</fullName>
    </alternativeName>
</protein>
<evidence type="ECO:0000256" key="14">
    <source>
        <dbReference type="SAM" id="SignalP"/>
    </source>
</evidence>
<reference evidence="17 18" key="1">
    <citation type="submission" date="2016-10" db="EMBL/GenBank/DDBJ databases">
        <authorList>
            <person name="de Groot N.N."/>
        </authorList>
    </citation>
    <scope>NUCLEOTIDE SEQUENCE [LARGE SCALE GENOMIC DNA]</scope>
    <source>
        <strain evidence="17 18">DSM 44637</strain>
    </source>
</reference>
<keyword evidence="8" id="KW-0378">Hydrolase</keyword>
<sequence>MRALHRWRRPAVTVAATLTALTLGTGIASAGPGGWDKPTPGSDGAGDSYYPQDGNGGYEVSDYDLRINYAPGTHQLAGVQTVHAKATQSLSSFDLDLRGLTVDAVRVNGVPAKFTRTGDHELVITPRSPLRKGLLFTTEVTYHGVPVAIDDPNLGKNGWQFTKSGGAFAAGEPKSATTWYPVNDTPRNKAKFRLSITVPSEWGVIANGREVGKYRTRTGTTHVWAEDTPTASYMTTVAIDKWTFNKRKRTDGTPIVSAYAPGTTDATKQADARLPEVLDFLESKFGKYPVDAAGGIYLTEPIGFSLETMSRPIYSGRAGNIDTIVHENAHQWYGDTVAVDHWKDVCLNECFASYATWLWAQAKDGEDLDATYLNQVASASDSFWAGKLYDMGPGHEFTYVYSKGPVMLHALSKYMGQSAFDKVLKTWNTLHHDGNANMQEFQKYCEKVSGMDLQGFFDAWIYGNGKPSDEYLYPGELKPAAG</sequence>
<dbReference type="Gene3D" id="2.60.40.1730">
    <property type="entry name" value="tricorn interacting facor f3 domain"/>
    <property type="match status" value="1"/>
</dbReference>
<comment type="similarity">
    <text evidence="3">Belongs to the peptidase M1 family.</text>
</comment>
<evidence type="ECO:0000256" key="11">
    <source>
        <dbReference type="ARBA" id="ARBA00029811"/>
    </source>
</evidence>
<evidence type="ECO:0000256" key="6">
    <source>
        <dbReference type="ARBA" id="ARBA00022670"/>
    </source>
</evidence>
<evidence type="ECO:0000256" key="4">
    <source>
        <dbReference type="ARBA" id="ARBA00012564"/>
    </source>
</evidence>
<feature type="chain" id="PRO_5011682120" description="Aminopeptidase N" evidence="14">
    <location>
        <begin position="31"/>
        <end position="482"/>
    </location>
</feature>
<dbReference type="RefSeq" id="WP_093572566.1">
    <property type="nucleotide sequence ID" value="NZ_FOWC01000001.1"/>
</dbReference>
<evidence type="ECO:0000256" key="5">
    <source>
        <dbReference type="ARBA" id="ARBA00015611"/>
    </source>
</evidence>
<dbReference type="STRING" id="112413.SAMN05421854_1011573"/>
<evidence type="ECO:0000256" key="13">
    <source>
        <dbReference type="SAM" id="MobiDB-lite"/>
    </source>
</evidence>
<evidence type="ECO:0000259" key="16">
    <source>
        <dbReference type="Pfam" id="PF17900"/>
    </source>
</evidence>
<evidence type="ECO:0000256" key="1">
    <source>
        <dbReference type="ARBA" id="ARBA00000098"/>
    </source>
</evidence>
<name>A0A1I5GEA3_9PSEU</name>
<feature type="domain" description="Peptidase M1 membrane alanine aminopeptidase" evidence="15">
    <location>
        <begin position="320"/>
        <end position="460"/>
    </location>
</feature>
<keyword evidence="10" id="KW-0482">Metalloprotease</keyword>
<dbReference type="EC" id="3.4.11.2" evidence="4"/>
<dbReference type="PRINTS" id="PR00756">
    <property type="entry name" value="ALADIPTASE"/>
</dbReference>
<feature type="region of interest" description="Disordered" evidence="13">
    <location>
        <begin position="29"/>
        <end position="53"/>
    </location>
</feature>
<evidence type="ECO:0000256" key="10">
    <source>
        <dbReference type="ARBA" id="ARBA00023049"/>
    </source>
</evidence>
<evidence type="ECO:0000256" key="12">
    <source>
        <dbReference type="ARBA" id="ARBA00031533"/>
    </source>
</evidence>
<proteinExistence type="inferred from homology"/>
<dbReference type="Pfam" id="PF17900">
    <property type="entry name" value="Peptidase_M1_N"/>
    <property type="match status" value="1"/>
</dbReference>
<comment type="catalytic activity">
    <reaction evidence="1">
        <text>Release of an N-terminal amino acid, Xaa-|-Yaa- from a peptide, amide or arylamide. Xaa is preferably Ala, but may be most amino acids including Pro (slow action). When a terminal hydrophobic residue is followed by a prolyl residue, the two may be released as an intact Xaa-Pro dipeptide.</text>
        <dbReference type="EC" id="3.4.11.2"/>
    </reaction>
</comment>
<dbReference type="PANTHER" id="PTHR11533">
    <property type="entry name" value="PROTEASE M1 ZINC METALLOPROTEASE"/>
    <property type="match status" value="1"/>
</dbReference>
<dbReference type="AlphaFoldDB" id="A0A1I5GEA3"/>
<feature type="domain" description="Aminopeptidase N-like N-terminal" evidence="16">
    <location>
        <begin position="62"/>
        <end position="234"/>
    </location>
</feature>
<dbReference type="InterPro" id="IPR027268">
    <property type="entry name" value="Peptidase_M4/M1_CTD_sf"/>
</dbReference>
<evidence type="ECO:0000259" key="15">
    <source>
        <dbReference type="Pfam" id="PF01433"/>
    </source>
</evidence>
<dbReference type="PANTHER" id="PTHR11533:SF297">
    <property type="entry name" value="AMINOPEPTIDASE N"/>
    <property type="match status" value="1"/>
</dbReference>
<keyword evidence="14" id="KW-0732">Signal</keyword>
<evidence type="ECO:0000256" key="7">
    <source>
        <dbReference type="ARBA" id="ARBA00022723"/>
    </source>
</evidence>
<dbReference type="InterPro" id="IPR050344">
    <property type="entry name" value="Peptidase_M1_aminopeptidases"/>
</dbReference>
<dbReference type="EMBL" id="FOWC01000001">
    <property type="protein sequence ID" value="SFO34385.1"/>
    <property type="molecule type" value="Genomic_DNA"/>
</dbReference>
<dbReference type="SUPFAM" id="SSF63737">
    <property type="entry name" value="Leukotriene A4 hydrolase N-terminal domain"/>
    <property type="match status" value="1"/>
</dbReference>
<dbReference type="CDD" id="cd09603">
    <property type="entry name" value="M1_APN_like"/>
    <property type="match status" value="1"/>
</dbReference>
<accession>A0A1I5GEA3</accession>
<keyword evidence="9" id="KW-0862">Zinc</keyword>
<evidence type="ECO:0000256" key="9">
    <source>
        <dbReference type="ARBA" id="ARBA00022833"/>
    </source>
</evidence>